<comment type="catalytic activity">
    <reaction evidence="2">
        <text>6-phospho-D-glucono-1,5-lactone + H2O = 6-phospho-D-gluconate + H(+)</text>
        <dbReference type="Rhea" id="RHEA:12556"/>
        <dbReference type="ChEBI" id="CHEBI:15377"/>
        <dbReference type="ChEBI" id="CHEBI:15378"/>
        <dbReference type="ChEBI" id="CHEBI:57955"/>
        <dbReference type="ChEBI" id="CHEBI:58759"/>
        <dbReference type="EC" id="3.1.1.31"/>
    </reaction>
</comment>
<reference evidence="4 5" key="2">
    <citation type="submission" date="2018-10" db="EMBL/GenBank/DDBJ databases">
        <authorList>
            <consortium name="Pathogen Informatics"/>
        </authorList>
    </citation>
    <scope>NUCLEOTIDE SEQUENCE [LARGE SCALE GENOMIC DNA]</scope>
</reference>
<evidence type="ECO:0000256" key="1">
    <source>
        <dbReference type="ARBA" id="ARBA00010662"/>
    </source>
</evidence>
<dbReference type="AlphaFoldDB" id="A0A0N4V4P2"/>
<dbReference type="InterPro" id="IPR005900">
    <property type="entry name" value="6-phosphogluconolactonase_DevB"/>
</dbReference>
<evidence type="ECO:0000313" key="6">
    <source>
        <dbReference type="WBParaSite" id="EVEC_0000513601-mRNA-1"/>
    </source>
</evidence>
<dbReference type="WBParaSite" id="EVEC_0000513601-mRNA-1">
    <property type="protein sequence ID" value="EVEC_0000513601-mRNA-1"/>
    <property type="gene ID" value="EVEC_0000513601"/>
</dbReference>
<evidence type="ECO:0000313" key="4">
    <source>
        <dbReference type="EMBL" id="VDD90038.1"/>
    </source>
</evidence>
<dbReference type="NCBIfam" id="TIGR01198">
    <property type="entry name" value="pgl"/>
    <property type="match status" value="1"/>
</dbReference>
<dbReference type="PANTHER" id="PTHR11054">
    <property type="entry name" value="6-PHOSPHOGLUCONOLACTONASE"/>
    <property type="match status" value="1"/>
</dbReference>
<dbReference type="EMBL" id="UXUI01007962">
    <property type="protein sequence ID" value="VDD90038.1"/>
    <property type="molecule type" value="Genomic_DNA"/>
</dbReference>
<comment type="pathway">
    <text evidence="2">Carbohydrate degradation; pentose phosphate pathway; D-ribulose 5-phosphate from D-glucose 6-phosphate (oxidative stage): step 2/3.</text>
</comment>
<evidence type="ECO:0000313" key="5">
    <source>
        <dbReference type="Proteomes" id="UP000274131"/>
    </source>
</evidence>
<keyword evidence="2" id="KW-0378">Hydrolase</keyword>
<dbReference type="UniPathway" id="UPA00115">
    <property type="reaction ID" value="UER00409"/>
</dbReference>
<dbReference type="InterPro" id="IPR039104">
    <property type="entry name" value="6PGL"/>
</dbReference>
<feature type="domain" description="Glucosamine/galactosamine-6-phosphate isomerase" evidence="3">
    <location>
        <begin position="59"/>
        <end position="248"/>
    </location>
</feature>
<evidence type="ECO:0000256" key="2">
    <source>
        <dbReference type="RuleBase" id="RU365095"/>
    </source>
</evidence>
<dbReference type="CDD" id="cd01400">
    <property type="entry name" value="6PGL"/>
    <property type="match status" value="1"/>
</dbReference>
<dbReference type="Pfam" id="PF01182">
    <property type="entry name" value="Glucosamine_iso"/>
    <property type="match status" value="1"/>
</dbReference>
<gene>
    <name evidence="4" type="ORF">EVEC_LOCUS4789</name>
</gene>
<dbReference type="GO" id="GO:0005975">
    <property type="term" value="P:carbohydrate metabolic process"/>
    <property type="evidence" value="ECO:0007669"/>
    <property type="project" value="UniProtKB-UniRule"/>
</dbReference>
<dbReference type="InterPro" id="IPR006148">
    <property type="entry name" value="Glc/Gal-6P_isomerase"/>
</dbReference>
<dbReference type="Proteomes" id="UP000274131">
    <property type="component" value="Unassembled WGS sequence"/>
</dbReference>
<comment type="function">
    <text evidence="2">Hydrolysis of 6-phosphogluconolactone to 6-phosphogluconate.</text>
</comment>
<organism evidence="6">
    <name type="scientific">Enterobius vermicularis</name>
    <name type="common">Human pinworm</name>
    <dbReference type="NCBI Taxonomy" id="51028"/>
    <lineage>
        <taxon>Eukaryota</taxon>
        <taxon>Metazoa</taxon>
        <taxon>Ecdysozoa</taxon>
        <taxon>Nematoda</taxon>
        <taxon>Chromadorea</taxon>
        <taxon>Rhabditida</taxon>
        <taxon>Spirurina</taxon>
        <taxon>Oxyuridomorpha</taxon>
        <taxon>Oxyuroidea</taxon>
        <taxon>Oxyuridae</taxon>
        <taxon>Enterobius</taxon>
    </lineage>
</organism>
<comment type="similarity">
    <text evidence="1 2">Belongs to the glucosamine/galactosamine-6-phosphate isomerase family. 6-phosphogluconolactonase subfamily.</text>
</comment>
<dbReference type="GO" id="GO:0006098">
    <property type="term" value="P:pentose-phosphate shunt"/>
    <property type="evidence" value="ECO:0007669"/>
    <property type="project" value="UniProtKB-UniPathway"/>
</dbReference>
<proteinExistence type="inferred from homology"/>
<name>A0A0N4V4P2_ENTVE</name>
<dbReference type="GO" id="GO:0017057">
    <property type="term" value="F:6-phosphogluconolactonase activity"/>
    <property type="evidence" value="ECO:0007669"/>
    <property type="project" value="UniProtKB-UniRule"/>
</dbReference>
<dbReference type="PANTHER" id="PTHR11054:SF0">
    <property type="entry name" value="6-PHOSPHOGLUCONOLACTONASE"/>
    <property type="match status" value="1"/>
</dbReference>
<reference evidence="6" key="1">
    <citation type="submission" date="2017-02" db="UniProtKB">
        <authorList>
            <consortium name="WormBaseParasite"/>
        </authorList>
    </citation>
    <scope>IDENTIFICATION</scope>
</reference>
<dbReference type="SUPFAM" id="SSF100950">
    <property type="entry name" value="NagB/RpiA/CoA transferase-like"/>
    <property type="match status" value="1"/>
</dbReference>
<dbReference type="InterPro" id="IPR037171">
    <property type="entry name" value="NagB/RpiA_transferase-like"/>
</dbReference>
<sequence length="261" mass="28685">MADSKIVVSGTVDEFQKNVGSLIFRVVADALKERDCATVGVSGTKAIADGFFTRILNVLVMEGGSMPKLVAPLLCSETTIDWDKVRFFAVDERMVPIEDSESNTGAYLRLLPEKFHKSFLPYGPIDDPETCARNYAAALLQFNPPMLNGMPQFDLLLLGHGPDGHTCSLFPGHPLLKNDKEIVAYINDSPKPPPRRITLTMPVVNNARNVAFISSGQNKADIIKSILDNRDENLPAVMVRPVNGSLFWFLDSSAASKLKHK</sequence>
<dbReference type="OrthoDB" id="432544at2759"/>
<evidence type="ECO:0000259" key="3">
    <source>
        <dbReference type="Pfam" id="PF01182"/>
    </source>
</evidence>
<dbReference type="Gene3D" id="3.40.50.1360">
    <property type="match status" value="1"/>
</dbReference>
<keyword evidence="5" id="KW-1185">Reference proteome</keyword>
<accession>A0A0N4V4P2</accession>
<dbReference type="STRING" id="51028.A0A0N4V4P2"/>
<dbReference type="EC" id="3.1.1.31" evidence="2"/>
<protein>
    <recommendedName>
        <fullName evidence="2">6-phosphogluconolactonase</fullName>
        <shortName evidence="2">6PGL</shortName>
        <ecNumber evidence="2">3.1.1.31</ecNumber>
    </recommendedName>
</protein>